<accession>A0ABP6VJQ3</accession>
<comment type="caution">
    <text evidence="1">The sequence shown here is derived from an EMBL/GenBank/DDBJ whole genome shotgun (WGS) entry which is preliminary data.</text>
</comment>
<keyword evidence="2" id="KW-1185">Reference proteome</keyword>
<reference evidence="2" key="1">
    <citation type="journal article" date="2019" name="Int. J. Syst. Evol. Microbiol.">
        <title>The Global Catalogue of Microorganisms (GCM) 10K type strain sequencing project: providing services to taxonomists for standard genome sequencing and annotation.</title>
        <authorList>
            <consortium name="The Broad Institute Genomics Platform"/>
            <consortium name="The Broad Institute Genome Sequencing Center for Infectious Disease"/>
            <person name="Wu L."/>
            <person name="Ma J."/>
        </authorList>
    </citation>
    <scope>NUCLEOTIDE SEQUENCE [LARGE SCALE GENOMIC DNA]</scope>
    <source>
        <strain evidence="2">JCM 17326</strain>
    </source>
</reference>
<dbReference type="Proteomes" id="UP001500630">
    <property type="component" value="Unassembled WGS sequence"/>
</dbReference>
<proteinExistence type="predicted"/>
<organism evidence="1 2">
    <name type="scientific">Nonomuraea rosea</name>
    <dbReference type="NCBI Taxonomy" id="638574"/>
    <lineage>
        <taxon>Bacteria</taxon>
        <taxon>Bacillati</taxon>
        <taxon>Actinomycetota</taxon>
        <taxon>Actinomycetes</taxon>
        <taxon>Streptosporangiales</taxon>
        <taxon>Streptosporangiaceae</taxon>
        <taxon>Nonomuraea</taxon>
    </lineage>
</organism>
<dbReference type="EMBL" id="BAABDQ010000002">
    <property type="protein sequence ID" value="GAA3534980.1"/>
    <property type="molecule type" value="Genomic_DNA"/>
</dbReference>
<sequence>MVVDLVRVERAKDAPTWVFPTALRLSDGELDQLNSMSRYSDEQHRWLRQRGAVDPFDTDVKIVVRGNRDRSVRIIDMKVLPRCSAPLTGTLFESPTAGSQESVRLGFDLDEDNPQARTVINKSEWGGGYFQRKTISLKRDEDITFQVLAKTLKHYCEFSLVLDVLDGGTLVEQPIDDHGKPFKVTALPTKQDKYGYPITDYATYQDMYVGGLLNLENDGKWRREPPKGKPPT</sequence>
<evidence type="ECO:0000313" key="2">
    <source>
        <dbReference type="Proteomes" id="UP001500630"/>
    </source>
</evidence>
<protein>
    <submittedName>
        <fullName evidence="1">Uncharacterized protein</fullName>
    </submittedName>
</protein>
<evidence type="ECO:0000313" key="1">
    <source>
        <dbReference type="EMBL" id="GAA3534980.1"/>
    </source>
</evidence>
<name>A0ABP6VJQ3_9ACTN</name>
<gene>
    <name evidence="1" type="ORF">GCM10022419_013120</name>
</gene>